<reference evidence="3" key="1">
    <citation type="submission" date="2021-03" db="EMBL/GenBank/DDBJ databases">
        <authorList>
            <person name="Bekaert M."/>
        </authorList>
    </citation>
    <scope>NUCLEOTIDE SEQUENCE</scope>
</reference>
<keyword evidence="2" id="KW-0472">Membrane</keyword>
<comment type="caution">
    <text evidence="3">The sequence shown here is derived from an EMBL/GenBank/DDBJ whole genome shotgun (WGS) entry which is preliminary data.</text>
</comment>
<feature type="region of interest" description="Disordered" evidence="1">
    <location>
        <begin position="234"/>
        <end position="263"/>
    </location>
</feature>
<dbReference type="EMBL" id="CAJPWZ010001475">
    <property type="protein sequence ID" value="CAG2216260.1"/>
    <property type="molecule type" value="Genomic_DNA"/>
</dbReference>
<dbReference type="Proteomes" id="UP000683360">
    <property type="component" value="Unassembled WGS sequence"/>
</dbReference>
<name>A0A8S3S4K3_MYTED</name>
<organism evidence="3 4">
    <name type="scientific">Mytilus edulis</name>
    <name type="common">Blue mussel</name>
    <dbReference type="NCBI Taxonomy" id="6550"/>
    <lineage>
        <taxon>Eukaryota</taxon>
        <taxon>Metazoa</taxon>
        <taxon>Spiralia</taxon>
        <taxon>Lophotrochozoa</taxon>
        <taxon>Mollusca</taxon>
        <taxon>Bivalvia</taxon>
        <taxon>Autobranchia</taxon>
        <taxon>Pteriomorphia</taxon>
        <taxon>Mytilida</taxon>
        <taxon>Mytiloidea</taxon>
        <taxon>Mytilidae</taxon>
        <taxon>Mytilinae</taxon>
        <taxon>Mytilus</taxon>
    </lineage>
</organism>
<sequence>MMKKKLLEIQVTMEKNTTVAFFIMEIIGLATQYWMVVGHSSGLVKSHAGLFKICYEVFSQEACFYYLQYAEDFLNVHYFGIAGGSLLGSLLLFIACMIGMCGCSKPNPKPTVQNIAGVGLFGGFFCGAATLWYYLYFFKGTFGDMATLLSVFGVDVGPGWSFYLCAAAGGGAFIISCILILVGCNMPVHQGAVVSNQQPQTVIAMTGGPMPVVQHQQYPPTVVAMQNSAYNDPFGPQQSYGHQPPYGQQPQSSYGNQHGYHPQPENILSSSSVQFQHTFIQAVHGHPHYIYKHQQVQFLCPTLPKQSSQIGGASKDNVTYAKIKTRTERSHSIEFYSTSCNKIILKTDYRGRYNPKYHRIKTQKWLRVRPYKNSAMKAVVLAIWWNLFESYRALHNVDNNKALSVLPLQLTGHASLWFHNLDANTKGNIGNLKAAFLARFSNTKTYQQIYKLQQTSTESSHAY</sequence>
<feature type="transmembrane region" description="Helical" evidence="2">
    <location>
        <begin position="76"/>
        <end position="103"/>
    </location>
</feature>
<keyword evidence="2" id="KW-1133">Transmembrane helix</keyword>
<proteinExistence type="predicted"/>
<evidence type="ECO:0000256" key="2">
    <source>
        <dbReference type="SAM" id="Phobius"/>
    </source>
</evidence>
<protein>
    <submittedName>
        <fullName evidence="3">SLC6A2</fullName>
    </submittedName>
</protein>
<evidence type="ECO:0000313" key="4">
    <source>
        <dbReference type="Proteomes" id="UP000683360"/>
    </source>
</evidence>
<feature type="compositionally biased region" description="Low complexity" evidence="1">
    <location>
        <begin position="235"/>
        <end position="255"/>
    </location>
</feature>
<keyword evidence="4" id="KW-1185">Reference proteome</keyword>
<evidence type="ECO:0000313" key="3">
    <source>
        <dbReference type="EMBL" id="CAG2216260.1"/>
    </source>
</evidence>
<dbReference type="AlphaFoldDB" id="A0A8S3S4K3"/>
<feature type="transmembrane region" description="Helical" evidence="2">
    <location>
        <begin position="20"/>
        <end position="37"/>
    </location>
</feature>
<feature type="transmembrane region" description="Helical" evidence="2">
    <location>
        <begin position="115"/>
        <end position="135"/>
    </location>
</feature>
<feature type="transmembrane region" description="Helical" evidence="2">
    <location>
        <begin position="160"/>
        <end position="182"/>
    </location>
</feature>
<evidence type="ECO:0000256" key="1">
    <source>
        <dbReference type="SAM" id="MobiDB-lite"/>
    </source>
</evidence>
<gene>
    <name evidence="3" type="ORF">MEDL_29973</name>
</gene>
<dbReference type="Gene3D" id="1.20.140.150">
    <property type="match status" value="1"/>
</dbReference>
<accession>A0A8S3S4K3</accession>
<dbReference type="OrthoDB" id="6100931at2759"/>
<keyword evidence="2" id="KW-0812">Transmembrane</keyword>